<gene>
    <name evidence="1" type="ORF">S01H4_61096</name>
</gene>
<reference evidence="1" key="1">
    <citation type="journal article" date="2014" name="Front. Microbiol.">
        <title>High frequency of phylogenetically diverse reductive dehalogenase-homologous genes in deep subseafloor sedimentary metagenomes.</title>
        <authorList>
            <person name="Kawai M."/>
            <person name="Futagami T."/>
            <person name="Toyoda A."/>
            <person name="Takaki Y."/>
            <person name="Nishi S."/>
            <person name="Hori S."/>
            <person name="Arai W."/>
            <person name="Tsubouchi T."/>
            <person name="Morono Y."/>
            <person name="Uchiyama I."/>
            <person name="Ito T."/>
            <person name="Fujiyama A."/>
            <person name="Inagaki F."/>
            <person name="Takami H."/>
        </authorList>
    </citation>
    <scope>NUCLEOTIDE SEQUENCE</scope>
    <source>
        <strain evidence="1">Expedition CK06-06</strain>
    </source>
</reference>
<organism evidence="1">
    <name type="scientific">marine sediment metagenome</name>
    <dbReference type="NCBI Taxonomy" id="412755"/>
    <lineage>
        <taxon>unclassified sequences</taxon>
        <taxon>metagenomes</taxon>
        <taxon>ecological metagenomes</taxon>
    </lineage>
</organism>
<proteinExistence type="predicted"/>
<sequence>MEKLSVACRYPVGSLSVSVKYGLTVYPSGRNTLSENGKGNAEDIIEFDTLDLDEYKSGSNKITELQDFLKKTLKPDKYSARALTLIMAARVT</sequence>
<accession>X1EHF4</accession>
<comment type="caution">
    <text evidence="1">The sequence shown here is derived from an EMBL/GenBank/DDBJ whole genome shotgun (WGS) entry which is preliminary data.</text>
</comment>
<evidence type="ECO:0000313" key="1">
    <source>
        <dbReference type="EMBL" id="GAH08078.1"/>
    </source>
</evidence>
<protein>
    <submittedName>
        <fullName evidence="1">Uncharacterized protein</fullName>
    </submittedName>
</protein>
<dbReference type="AlphaFoldDB" id="X1EHF4"/>
<name>X1EHF4_9ZZZZ</name>
<dbReference type="EMBL" id="BART01036155">
    <property type="protein sequence ID" value="GAH08078.1"/>
    <property type="molecule type" value="Genomic_DNA"/>
</dbReference>